<feature type="region of interest" description="Disordered" evidence="1">
    <location>
        <begin position="324"/>
        <end position="346"/>
    </location>
</feature>
<name>A0A1Q9C7K6_SYMMI</name>
<feature type="compositionally biased region" description="Acidic residues" evidence="1">
    <location>
        <begin position="590"/>
        <end position="604"/>
    </location>
</feature>
<accession>A0A1Q9C7K6</accession>
<dbReference type="Proteomes" id="UP000186817">
    <property type="component" value="Unassembled WGS sequence"/>
</dbReference>
<feature type="region of interest" description="Disordered" evidence="1">
    <location>
        <begin position="949"/>
        <end position="990"/>
    </location>
</feature>
<gene>
    <name evidence="2" type="ORF">AK812_SmicGene40869</name>
</gene>
<feature type="compositionally biased region" description="Basic residues" evidence="1">
    <location>
        <begin position="111"/>
        <end position="122"/>
    </location>
</feature>
<feature type="region of interest" description="Disordered" evidence="1">
    <location>
        <begin position="1258"/>
        <end position="1319"/>
    </location>
</feature>
<proteinExistence type="predicted"/>
<feature type="region of interest" description="Disordered" evidence="1">
    <location>
        <begin position="578"/>
        <end position="615"/>
    </location>
</feature>
<dbReference type="EMBL" id="LSRX01001546">
    <property type="protein sequence ID" value="OLP78900.1"/>
    <property type="molecule type" value="Genomic_DNA"/>
</dbReference>
<dbReference type="OrthoDB" id="431310at2759"/>
<feature type="region of interest" description="Disordered" evidence="1">
    <location>
        <begin position="99"/>
        <end position="122"/>
    </location>
</feature>
<feature type="compositionally biased region" description="Basic and acidic residues" evidence="1">
    <location>
        <begin position="954"/>
        <end position="967"/>
    </location>
</feature>
<evidence type="ECO:0000313" key="2">
    <source>
        <dbReference type="EMBL" id="OLP78900.1"/>
    </source>
</evidence>
<protein>
    <submittedName>
        <fullName evidence="2">Uncharacterized protein</fullName>
    </submittedName>
</protein>
<keyword evidence="3" id="KW-1185">Reference proteome</keyword>
<reference evidence="2 3" key="1">
    <citation type="submission" date="2016-02" db="EMBL/GenBank/DDBJ databases">
        <title>Genome analysis of coral dinoflagellate symbionts highlights evolutionary adaptations to a symbiotic lifestyle.</title>
        <authorList>
            <person name="Aranda M."/>
            <person name="Li Y."/>
            <person name="Liew Y.J."/>
            <person name="Baumgarten S."/>
            <person name="Simakov O."/>
            <person name="Wilson M."/>
            <person name="Piel J."/>
            <person name="Ashoor H."/>
            <person name="Bougouffa S."/>
            <person name="Bajic V.B."/>
            <person name="Ryu T."/>
            <person name="Ravasi T."/>
            <person name="Bayer T."/>
            <person name="Micklem G."/>
            <person name="Kim H."/>
            <person name="Bhak J."/>
            <person name="Lajeunesse T.C."/>
            <person name="Voolstra C.R."/>
        </authorList>
    </citation>
    <scope>NUCLEOTIDE SEQUENCE [LARGE SCALE GENOMIC DNA]</scope>
    <source>
        <strain evidence="2 3">CCMP2467</strain>
    </source>
</reference>
<sequence>MENNSVLDDILALNPCCHDELFARLLKRYPTKDALLGPECQAILWALAEKLSVDVAEIEATHSSIRDFSLLRSRGWLSSLESLSARFILQQLAKDRGATRNSASDGIGRERRAKARKETKRRGGGGAWRAFLARNLRGKPFAAKNLREAAVAYRALSAEDKQYYQDLGGLATRQHRAGGRGFGAPAREPLPRQPADLPGALNDAGAMVMQNADDLLQLDFSGSTFEDKFRQQKDALARQDDSLALSIPEQTALDLQEKQLAGTPADDFQLQGHEDVVQAFKQKQLPSSKTLALTWRAPALSAAKALLHPSSLGRTKKYALQKNLQQAWSKRSGPPHSVPEDAEEAEECSPREREAEHLEYIHVGYFNFSSWHFSCLRVHEFTDATAWGVPSSEHQDSIQVMVRTDVDGAVDKTHGVFTDVQFASKFLDLNRSCFLQVYCISLCEDLWQKQDTSSKLVPLVPLPGLHEMKIWRGWEFEKQEMQRLSKEKRKRTASDMPLALGLPRAKKARGGGPAQPGLPAGDAEPQQPSEGVDDQQYADINEHVHGYARYAEGEVDADEGHGHDEDEDEHQGDWLQDVASHHSCSSRDPEDFDEDDQCESEDDGAGVGPVPGADVAPEAADVHLAGVGDELWDEIQRDFADADALGADGVEARAAPALARGVGDVFELPGQALWVQGSESQLRLYIVLFRKDKFSRETVATFKRTVEAIMQYVEANFPPKPLTELMLAPESPLLQELLAAQNAKKSQAPVCRAAASVWGQKWRQQAAEVRQSLGLGPTLRPWTGMPGLAASAVPVVERERELLDLAVAAHLGGGEAVQEVDANMRHMTDVDKAAHMKWLCRALFTDVSQNPARRAQSNQQGMGRCLTTSSRLYSHGQARMVTAFEFFRFQGHDLRVKIPDSVSEKQAAELVVIMTMLDLETGISGAGQCDLTVWELAAELLLQLGDKAGPAVTPKEEPEEGHADAESSMHWQVVPVPDGDEPKSKKRKQDGVQMVQLTAYMKPGSRFVLMPTCVRCCDCCLSIRPEYALETHQTAYSLRSGYTADPKFAEEFDMSLKVLEAKEEAGELRPFFNPLAHVFTGSCFGYRISQRFLALTAAEYGVLLKRTPEQIGKIPVSVPFKSPGEKSKYILIDMADLNYNQVAGLRQIAVYSDRSTELQHSSLTPSGQLHREQGGHVFNRVVAASFEKRPPEIRPTANKPETLAQLQALHVEADKREQQLADQKKPVVALTIDDADPNPGPGPIRQLGIDLGGASDVNKKAQVPKKRITGKPGSNDPKPIQAPMLAVKSEPKGPTPSSAFSEHTAVKQEGDAGSSVGKTTAKSRQIAKLDDDMQIVAKKHLLLTPTGQINSLEGLVPEAFLVWDADRKSLMNVLNGVGSGDLD</sequence>
<organism evidence="2 3">
    <name type="scientific">Symbiodinium microadriaticum</name>
    <name type="common">Dinoflagellate</name>
    <name type="synonym">Zooxanthella microadriatica</name>
    <dbReference type="NCBI Taxonomy" id="2951"/>
    <lineage>
        <taxon>Eukaryota</taxon>
        <taxon>Sar</taxon>
        <taxon>Alveolata</taxon>
        <taxon>Dinophyceae</taxon>
        <taxon>Suessiales</taxon>
        <taxon>Symbiodiniaceae</taxon>
        <taxon>Symbiodinium</taxon>
    </lineage>
</organism>
<feature type="region of interest" description="Disordered" evidence="1">
    <location>
        <begin position="482"/>
        <end position="533"/>
    </location>
</feature>
<comment type="caution">
    <text evidence="2">The sequence shown here is derived from an EMBL/GenBank/DDBJ whole genome shotgun (WGS) entry which is preliminary data.</text>
</comment>
<evidence type="ECO:0000256" key="1">
    <source>
        <dbReference type="SAM" id="MobiDB-lite"/>
    </source>
</evidence>
<evidence type="ECO:0000313" key="3">
    <source>
        <dbReference type="Proteomes" id="UP000186817"/>
    </source>
</evidence>